<keyword evidence="1" id="KW-0479">Metal-binding</keyword>
<proteinExistence type="predicted"/>
<reference evidence="5 6" key="1">
    <citation type="journal article" name="Front. Microbiol.">
        <title>Sugar Metabolism of the First Thermophilic Planctomycete Thermogutta terrifontis: Comparative Genomic and Transcriptomic Approaches.</title>
        <authorList>
            <person name="Elcheninov A.G."/>
            <person name="Menzel P."/>
            <person name="Gudbergsdottir S.R."/>
            <person name="Slesarev A.I."/>
            <person name="Kadnikov V.V."/>
            <person name="Krogh A."/>
            <person name="Bonch-Osmolovskaya E.A."/>
            <person name="Peng X."/>
            <person name="Kublanov I.V."/>
        </authorList>
    </citation>
    <scope>NUCLEOTIDE SEQUENCE [LARGE SCALE GENOMIC DNA]</scope>
    <source>
        <strain evidence="5 6">R1</strain>
    </source>
</reference>
<dbReference type="GO" id="GO:0005737">
    <property type="term" value="C:cytoplasm"/>
    <property type="evidence" value="ECO:0007669"/>
    <property type="project" value="TreeGrafter"/>
</dbReference>
<feature type="domain" description="Sulfatase N-terminal" evidence="4">
    <location>
        <begin position="52"/>
        <end position="368"/>
    </location>
</feature>
<dbReference type="RefSeq" id="WP_095415118.1">
    <property type="nucleotide sequence ID" value="NZ_CP018477.1"/>
</dbReference>
<name>A0A286RG42_9BACT</name>
<dbReference type="Pfam" id="PF00884">
    <property type="entry name" value="Sulfatase"/>
    <property type="match status" value="1"/>
</dbReference>
<accession>A0A286RG42</accession>
<dbReference type="SUPFAM" id="SSF53649">
    <property type="entry name" value="Alkaline phosphatase-like"/>
    <property type="match status" value="1"/>
</dbReference>
<dbReference type="GO" id="GO:0046872">
    <property type="term" value="F:metal ion binding"/>
    <property type="evidence" value="ECO:0007669"/>
    <property type="project" value="UniProtKB-KW"/>
</dbReference>
<dbReference type="AlphaFoldDB" id="A0A286RG42"/>
<dbReference type="OrthoDB" id="279611at2"/>
<evidence type="ECO:0000259" key="4">
    <source>
        <dbReference type="Pfam" id="PF00884"/>
    </source>
</evidence>
<feature type="compositionally biased region" description="Basic residues" evidence="3">
    <location>
        <begin position="483"/>
        <end position="493"/>
    </location>
</feature>
<dbReference type="EC" id="3.1.6.6" evidence="5"/>
<dbReference type="Proteomes" id="UP000215086">
    <property type="component" value="Chromosome"/>
</dbReference>
<gene>
    <name evidence="5" type="ORF">THTE_2324</name>
</gene>
<dbReference type="Gene3D" id="3.40.720.10">
    <property type="entry name" value="Alkaline Phosphatase, subunit A"/>
    <property type="match status" value="1"/>
</dbReference>
<dbReference type="PANTHER" id="PTHR45953:SF1">
    <property type="entry name" value="IDURONATE 2-SULFATASE"/>
    <property type="match status" value="1"/>
</dbReference>
<keyword evidence="2 5" id="KW-0378">Hydrolase</keyword>
<evidence type="ECO:0000256" key="1">
    <source>
        <dbReference type="ARBA" id="ARBA00022723"/>
    </source>
</evidence>
<keyword evidence="6" id="KW-1185">Reference proteome</keyword>
<dbReference type="EMBL" id="CP018477">
    <property type="protein sequence ID" value="ASV74926.1"/>
    <property type="molecule type" value="Genomic_DNA"/>
</dbReference>
<feature type="region of interest" description="Disordered" evidence="3">
    <location>
        <begin position="465"/>
        <end position="493"/>
    </location>
</feature>
<evidence type="ECO:0000313" key="5">
    <source>
        <dbReference type="EMBL" id="ASV74926.1"/>
    </source>
</evidence>
<evidence type="ECO:0000313" key="6">
    <source>
        <dbReference type="Proteomes" id="UP000215086"/>
    </source>
</evidence>
<sequence length="493" mass="55186">MTARLEQFAEQRPNAKGQPCPSWQVRWIALLAVFTCSVVTTGWTAAEAPRRPNVLIITTDQQRVDAASVVGNPWLKTPNLDRLASQGVYFTKSYCSYPLCSPSRASLHTGRFPHEMGVDHNNMAIRPGIPVSGELFRDAGYEAAYAGKWHCPAVYPTEGIPGFQVLNRTTRQGKLARDVDAATIEAAIDFLKQPRQKPFYLVVSLINPHDICLPAGEASPLLEQIWQRYGPTAGIELPPLPPNFKLADNEPAWLGQRRPKHPDWDESQWRRYIYAYYRMVEDVDAQIGQLLDAVKEIGAQNNTLIVFTSDHGEGLGCHQWTGKMMFFDAEAAVPLIVSWEGVTPTRIDREHLVSTVDVLPTICDYAGIKPPSDVRGQSLRPIIENPGAPWRGFVVSEIAHTPALGRSFMVRTARYKYIRLAQANSEPVELLFDMEGDPAELNNLAGKTDMRPVLEEHRRILEQWREATGEKSNPVQPSPKPARPQKQRAKKAT</sequence>
<dbReference type="InterPro" id="IPR017850">
    <property type="entry name" value="Alkaline_phosphatase_core_sf"/>
</dbReference>
<dbReference type="KEGG" id="ttf:THTE_2324"/>
<dbReference type="InterPro" id="IPR000917">
    <property type="entry name" value="Sulfatase_N"/>
</dbReference>
<evidence type="ECO:0000256" key="3">
    <source>
        <dbReference type="SAM" id="MobiDB-lite"/>
    </source>
</evidence>
<evidence type="ECO:0000256" key="2">
    <source>
        <dbReference type="ARBA" id="ARBA00022801"/>
    </source>
</evidence>
<organism evidence="5 6">
    <name type="scientific">Thermogutta terrifontis</name>
    <dbReference type="NCBI Taxonomy" id="1331910"/>
    <lineage>
        <taxon>Bacteria</taxon>
        <taxon>Pseudomonadati</taxon>
        <taxon>Planctomycetota</taxon>
        <taxon>Planctomycetia</taxon>
        <taxon>Pirellulales</taxon>
        <taxon>Thermoguttaceae</taxon>
        <taxon>Thermogutta</taxon>
    </lineage>
</organism>
<dbReference type="GO" id="GO:0047753">
    <property type="term" value="F:choline-sulfatase activity"/>
    <property type="evidence" value="ECO:0007669"/>
    <property type="project" value="UniProtKB-EC"/>
</dbReference>
<dbReference type="PANTHER" id="PTHR45953">
    <property type="entry name" value="IDURONATE 2-SULFATASE"/>
    <property type="match status" value="1"/>
</dbReference>
<protein>
    <submittedName>
        <fullName evidence="5">Choline-sulfatase</fullName>
        <ecNumber evidence="5">3.1.6.6</ecNumber>
    </submittedName>
</protein>